<dbReference type="Proteomes" id="UP000077421">
    <property type="component" value="Unassembled WGS sequence"/>
</dbReference>
<evidence type="ECO:0000313" key="3">
    <source>
        <dbReference type="Proteomes" id="UP000077421"/>
    </source>
</evidence>
<dbReference type="AlphaFoldDB" id="A0A162U167"/>
<proteinExistence type="predicted"/>
<dbReference type="Proteomes" id="UP000190229">
    <property type="component" value="Unassembled WGS sequence"/>
</dbReference>
<reference evidence="1 3" key="1">
    <citation type="submission" date="2016-02" db="EMBL/GenBank/DDBJ databases">
        <title>Draft genome sequence of Acidibacillus ferrooxidans SLC66.</title>
        <authorList>
            <person name="Oliveira G."/>
            <person name="Nancucheo I."/>
            <person name="Dall'Agnol H."/>
            <person name="Johnson B."/>
            <person name="Oliveira R."/>
            <person name="Nunes G.L."/>
            <person name="Tzotzos G."/>
            <person name="Orellana S.C."/>
            <person name="Salim A.C."/>
            <person name="Araujo F.M."/>
        </authorList>
    </citation>
    <scope>NUCLEOTIDE SEQUENCE [LARGE SCALE GENOMIC DNA]</scope>
    <source>
        <strain evidence="1 3">SLC66</strain>
    </source>
</reference>
<dbReference type="EMBL" id="LSUQ01000003">
    <property type="protein sequence ID" value="OAG95106.1"/>
    <property type="molecule type" value="Genomic_DNA"/>
</dbReference>
<name>A0A162U167_9BACL</name>
<evidence type="ECO:0000313" key="2">
    <source>
        <dbReference type="EMBL" id="OPG15097.1"/>
    </source>
</evidence>
<dbReference type="EMBL" id="MWPS01000043">
    <property type="protein sequence ID" value="OPG15097.1"/>
    <property type="molecule type" value="Genomic_DNA"/>
</dbReference>
<dbReference type="STRING" id="1765683.B2M26_13160"/>
<gene>
    <name evidence="1" type="ORF">AYW79_01305</name>
    <name evidence="2" type="ORF">B2M26_13160</name>
</gene>
<accession>A0A162U167</accession>
<evidence type="ECO:0000313" key="4">
    <source>
        <dbReference type="Proteomes" id="UP000190229"/>
    </source>
</evidence>
<reference evidence="2 4" key="2">
    <citation type="submission" date="2017-02" db="EMBL/GenBank/DDBJ databases">
        <title>Draft genome of Acidibacillus ferrooxidans Huett2.</title>
        <authorList>
            <person name="Schopf S."/>
        </authorList>
    </citation>
    <scope>NUCLEOTIDE SEQUENCE [LARGE SCALE GENOMIC DNA]</scope>
    <source>
        <strain evidence="2 4">Huett2</strain>
    </source>
</reference>
<organism evidence="2 4">
    <name type="scientific">Ferroacidibacillus organovorans</name>
    <dbReference type="NCBI Taxonomy" id="1765683"/>
    <lineage>
        <taxon>Bacteria</taxon>
        <taxon>Bacillati</taxon>
        <taxon>Bacillota</taxon>
        <taxon>Bacilli</taxon>
        <taxon>Bacillales</taxon>
        <taxon>Alicyclobacillaceae</taxon>
        <taxon>Ferroacidibacillus</taxon>
    </lineage>
</organism>
<protein>
    <submittedName>
        <fullName evidence="2">Uncharacterized protein</fullName>
    </submittedName>
</protein>
<evidence type="ECO:0000313" key="1">
    <source>
        <dbReference type="EMBL" id="OAG95106.1"/>
    </source>
</evidence>
<sequence length="88" mass="10311">MSHTSLWIKRSSHADSLKKRFINGSMIQQTYHEFLTVNTIVNWEHLPLNYTLTDHIDLPAHLGIKKPSPRLIFSTIFVYHIDIQKVAR</sequence>
<comment type="caution">
    <text evidence="2">The sequence shown here is derived from an EMBL/GenBank/DDBJ whole genome shotgun (WGS) entry which is preliminary data.</text>
</comment>
<keyword evidence="4" id="KW-1185">Reference proteome</keyword>